<dbReference type="Gene3D" id="3.40.710.10">
    <property type="entry name" value="DD-peptidase/beta-lactamase superfamily"/>
    <property type="match status" value="1"/>
</dbReference>
<dbReference type="GO" id="GO:0009002">
    <property type="term" value="F:serine-type D-Ala-D-Ala carboxypeptidase activity"/>
    <property type="evidence" value="ECO:0007669"/>
    <property type="project" value="InterPro"/>
</dbReference>
<dbReference type="Proteomes" id="UP000218505">
    <property type="component" value="Chromosome"/>
</dbReference>
<protein>
    <recommendedName>
        <fullName evidence="4">Peptidase S11 D-alanyl-D-alanine carboxypeptidase A N-terminal domain-containing protein</fullName>
    </recommendedName>
</protein>
<feature type="domain" description="Peptidase S11 D-alanyl-D-alanine carboxypeptidase A N-terminal" evidence="4">
    <location>
        <begin position="91"/>
        <end position="313"/>
    </location>
</feature>
<dbReference type="SUPFAM" id="SSF56601">
    <property type="entry name" value="beta-lactamase/transpeptidase-like"/>
    <property type="match status" value="1"/>
</dbReference>
<evidence type="ECO:0000256" key="3">
    <source>
        <dbReference type="SAM" id="SignalP"/>
    </source>
</evidence>
<dbReference type="InterPro" id="IPR006311">
    <property type="entry name" value="TAT_signal"/>
</dbReference>
<feature type="compositionally biased region" description="Low complexity" evidence="1">
    <location>
        <begin position="354"/>
        <end position="365"/>
    </location>
</feature>
<dbReference type="InterPro" id="IPR012338">
    <property type="entry name" value="Beta-lactam/transpept-like"/>
</dbReference>
<feature type="compositionally biased region" description="Pro residues" evidence="1">
    <location>
        <begin position="659"/>
        <end position="677"/>
    </location>
</feature>
<sequence length="726" mass="73130">MRSPASRRSAAAFVLAACALLANAALVAPQAAAQQTTCENRVSPPPAVDTSEDVPSGARPPEPLEVPDPPIGGDRMGECGPVLPEGAPRAPSGITAKTWLVADMDSGAVLAAYDPHGRQRPASVIKVLLAMVAAKELPLDSQMTAIEEDTEQECTCIGLKAGNTYTVEQLLQSLVMASGNDVANALARRLGGLPSAIRKMNALATELGARDTRAITPSGLDAPGTSTSAYDVALIFRAAMKYPDFARAIATQRIEFPAEEGGTKPVINDNRLMTSYAGALGGKTGFTDDAQHTYVGAAERDGRRLVAVLLRAQQQPLRTTDQAARLLDYGFSLPASTTVGKLVDGAPQAKRKTTAANPTLAAPAPGQTADEGGDPEPTSTMGRAFGNVGGPLTALAGLGVLGGLVVYLRAKRARAARAKRAAAAAAPGAGAAGAGAAGAASPGAGTAGAGAVGAASPGTGTAGAGAVSPGAGAPGAGSQASGPAGVTGPPPPGEFPVGRPAPDHGPAGQAPTGQPGQPPSRASREIPAGQVPTGPSAPTQWVSTQGPQTAKIQTGTPPVAEPGTPAPSPADQAARAAQQDAPAQPRTPGSEAVTREVRLSPPSDATRELTQSHPVLPKPEPATREVRQQPQPPTVQPPATQPPATQSPTAQPSTAQPPVAQPPAAQPPAQPQPPVAPPGGRTMPVRREGAVQVPGWPAEQFEPDEAPERKAPAPEPDPKPDWPKQD</sequence>
<keyword evidence="2" id="KW-0472">Membrane</keyword>
<dbReference type="PANTHER" id="PTHR21581:SF33">
    <property type="entry name" value="D-ALANYL-D-ALANINE CARBOXYPEPTIDASE DACB"/>
    <property type="match status" value="1"/>
</dbReference>
<evidence type="ECO:0000313" key="6">
    <source>
        <dbReference type="Proteomes" id="UP000218505"/>
    </source>
</evidence>
<feature type="chain" id="PRO_5039143438" description="Peptidase S11 D-alanyl-D-alanine carboxypeptidase A N-terminal domain-containing protein" evidence="3">
    <location>
        <begin position="25"/>
        <end position="726"/>
    </location>
</feature>
<dbReference type="Pfam" id="PF00768">
    <property type="entry name" value="Peptidase_S11"/>
    <property type="match status" value="1"/>
</dbReference>
<dbReference type="GO" id="GO:0006508">
    <property type="term" value="P:proteolysis"/>
    <property type="evidence" value="ECO:0007669"/>
    <property type="project" value="InterPro"/>
</dbReference>
<feature type="compositionally biased region" description="Basic and acidic residues" evidence="1">
    <location>
        <begin position="706"/>
        <end position="726"/>
    </location>
</feature>
<dbReference type="InterPro" id="IPR001967">
    <property type="entry name" value="Peptidase_S11_N"/>
</dbReference>
<dbReference type="PRINTS" id="PR01217">
    <property type="entry name" value="PRICHEXTENSN"/>
</dbReference>
<keyword evidence="2" id="KW-1133">Transmembrane helix</keyword>
<proteinExistence type="predicted"/>
<dbReference type="RefSeq" id="WP_096497023.1">
    <property type="nucleotide sequence ID" value="NZ_CP023445.1"/>
</dbReference>
<name>A0A290ZE69_9PSEU</name>
<dbReference type="EMBL" id="CP023445">
    <property type="protein sequence ID" value="ATE57311.1"/>
    <property type="molecule type" value="Genomic_DNA"/>
</dbReference>
<evidence type="ECO:0000313" key="5">
    <source>
        <dbReference type="EMBL" id="ATE57311.1"/>
    </source>
</evidence>
<feature type="compositionally biased region" description="Low complexity" evidence="1">
    <location>
        <begin position="452"/>
        <end position="487"/>
    </location>
</feature>
<organism evidence="5 6">
    <name type="scientific">Actinosynnema pretiosum</name>
    <dbReference type="NCBI Taxonomy" id="42197"/>
    <lineage>
        <taxon>Bacteria</taxon>
        <taxon>Bacillati</taxon>
        <taxon>Actinomycetota</taxon>
        <taxon>Actinomycetes</taxon>
        <taxon>Pseudonocardiales</taxon>
        <taxon>Pseudonocardiaceae</taxon>
        <taxon>Actinosynnema</taxon>
    </lineage>
</organism>
<dbReference type="KEGG" id="apre:CNX65_31730"/>
<keyword evidence="2" id="KW-0812">Transmembrane</keyword>
<feature type="region of interest" description="Disordered" evidence="1">
    <location>
        <begin position="431"/>
        <end position="726"/>
    </location>
</feature>
<feature type="region of interest" description="Disordered" evidence="1">
    <location>
        <begin position="346"/>
        <end position="385"/>
    </location>
</feature>
<feature type="compositionally biased region" description="Low complexity" evidence="1">
    <location>
        <begin position="495"/>
        <end position="515"/>
    </location>
</feature>
<reference evidence="5" key="1">
    <citation type="submission" date="2017-09" db="EMBL/GenBank/DDBJ databases">
        <title>Complete Genome Sequence of ansamitocin-producing Bacterium Actinosynnema pretiosum X47.</title>
        <authorList>
            <person name="Cao G."/>
            <person name="Zong G."/>
            <person name="Zhong C."/>
            <person name="Fu J."/>
        </authorList>
    </citation>
    <scope>NUCLEOTIDE SEQUENCE [LARGE SCALE GENOMIC DNA]</scope>
    <source>
        <strain evidence="5">X47</strain>
    </source>
</reference>
<dbReference type="PANTHER" id="PTHR21581">
    <property type="entry name" value="D-ALANYL-D-ALANINE CARBOXYPEPTIDASE"/>
    <property type="match status" value="1"/>
</dbReference>
<evidence type="ECO:0000256" key="1">
    <source>
        <dbReference type="SAM" id="MobiDB-lite"/>
    </source>
</evidence>
<feature type="transmembrane region" description="Helical" evidence="2">
    <location>
        <begin position="388"/>
        <end position="410"/>
    </location>
</feature>
<feature type="signal peptide" evidence="3">
    <location>
        <begin position="1"/>
        <end position="24"/>
    </location>
</feature>
<feature type="compositionally biased region" description="Low complexity" evidence="1">
    <location>
        <begin position="642"/>
        <end position="658"/>
    </location>
</feature>
<dbReference type="PROSITE" id="PS51318">
    <property type="entry name" value="TAT"/>
    <property type="match status" value="1"/>
</dbReference>
<keyword evidence="3" id="KW-0732">Signal</keyword>
<feature type="compositionally biased region" description="Polar residues" evidence="1">
    <location>
        <begin position="536"/>
        <end position="556"/>
    </location>
</feature>
<gene>
    <name evidence="5" type="ORF">CNX65_31730</name>
</gene>
<feature type="compositionally biased region" description="Pro residues" evidence="1">
    <location>
        <begin position="630"/>
        <end position="641"/>
    </location>
</feature>
<accession>A0A290ZE69</accession>
<feature type="region of interest" description="Disordered" evidence="1">
    <location>
        <begin position="38"/>
        <end position="65"/>
    </location>
</feature>
<keyword evidence="6" id="KW-1185">Reference proteome</keyword>
<dbReference type="AlphaFoldDB" id="A0A290ZE69"/>
<evidence type="ECO:0000256" key="2">
    <source>
        <dbReference type="SAM" id="Phobius"/>
    </source>
</evidence>
<feature type="compositionally biased region" description="Low complexity" evidence="1">
    <location>
        <begin position="569"/>
        <end position="586"/>
    </location>
</feature>
<evidence type="ECO:0000259" key="4">
    <source>
        <dbReference type="Pfam" id="PF00768"/>
    </source>
</evidence>